<dbReference type="Pfam" id="PF00852">
    <property type="entry name" value="Glyco_transf_10"/>
    <property type="match status" value="1"/>
</dbReference>
<reference evidence="8 9" key="1">
    <citation type="submission" date="2021-12" db="EMBL/GenBank/DDBJ databases">
        <title>High titer production of polyol ester of fatty acids by Rhodotorula paludigena BS15 towards product separation-free biomass refinery.</title>
        <authorList>
            <person name="Mano J."/>
            <person name="Ono H."/>
            <person name="Tanaka T."/>
            <person name="Naito K."/>
            <person name="Sushida H."/>
            <person name="Ike M."/>
            <person name="Tokuyasu K."/>
            <person name="Kitaoka M."/>
        </authorList>
    </citation>
    <scope>NUCLEOTIDE SEQUENCE [LARGE SCALE GENOMIC DNA]</scope>
    <source>
        <strain evidence="8 9">BS15</strain>
    </source>
</reference>
<dbReference type="PANTHER" id="PTHR11929:SF220">
    <property type="entry name" value="FUCOSYLTRANSFERASE"/>
    <property type="match status" value="1"/>
</dbReference>
<dbReference type="Proteomes" id="UP001342314">
    <property type="component" value="Unassembled WGS sequence"/>
</dbReference>
<dbReference type="GO" id="GO:0032580">
    <property type="term" value="C:Golgi cisterna membrane"/>
    <property type="evidence" value="ECO:0007669"/>
    <property type="project" value="UniProtKB-SubCell"/>
</dbReference>
<evidence type="ECO:0000256" key="2">
    <source>
        <dbReference type="ARBA" id="ARBA00008919"/>
    </source>
</evidence>
<dbReference type="PANTHER" id="PTHR11929">
    <property type="entry name" value="ALPHA- 1,3 -FUCOSYLTRANSFERASE"/>
    <property type="match status" value="1"/>
</dbReference>
<comment type="similarity">
    <text evidence="2 5">Belongs to the glycosyltransferase 10 family.</text>
</comment>
<evidence type="ECO:0000313" key="8">
    <source>
        <dbReference type="EMBL" id="GJN88623.1"/>
    </source>
</evidence>
<protein>
    <recommendedName>
        <fullName evidence="5">Fucosyltransferase</fullName>
        <ecNumber evidence="5">2.4.1.-</ecNumber>
    </recommendedName>
</protein>
<dbReference type="GO" id="GO:0008417">
    <property type="term" value="F:fucosyltransferase activity"/>
    <property type="evidence" value="ECO:0007669"/>
    <property type="project" value="InterPro"/>
</dbReference>
<gene>
    <name evidence="8" type="ORF">Rhopal_001589-T1</name>
</gene>
<dbReference type="SUPFAM" id="SSF53756">
    <property type="entry name" value="UDP-Glycosyltransferase/glycogen phosphorylase"/>
    <property type="match status" value="1"/>
</dbReference>
<dbReference type="Gene3D" id="3.40.50.11660">
    <property type="entry name" value="Glycosyl transferase family 10, C-terminal domain"/>
    <property type="match status" value="1"/>
</dbReference>
<evidence type="ECO:0000256" key="5">
    <source>
        <dbReference type="RuleBase" id="RU003832"/>
    </source>
</evidence>
<feature type="domain" description="Fucosyltransferase C-terminal" evidence="7">
    <location>
        <begin position="234"/>
        <end position="368"/>
    </location>
</feature>
<keyword evidence="4 5" id="KW-0808">Transferase</keyword>
<name>A0AAV5GEF5_9BASI</name>
<keyword evidence="9" id="KW-1185">Reference proteome</keyword>
<evidence type="ECO:0000313" key="9">
    <source>
        <dbReference type="Proteomes" id="UP001342314"/>
    </source>
</evidence>
<comment type="subcellular location">
    <subcellularLocation>
        <location evidence="5">Golgi apparatus</location>
        <location evidence="5">Golgi stack membrane</location>
        <topology evidence="5">Single-pass type II membrane protein</topology>
    </subcellularLocation>
</comment>
<comment type="pathway">
    <text evidence="1">Protein modification; protein glycosylation.</text>
</comment>
<feature type="compositionally biased region" description="Basic and acidic residues" evidence="6">
    <location>
        <begin position="1"/>
        <end position="12"/>
    </location>
</feature>
<evidence type="ECO:0000256" key="3">
    <source>
        <dbReference type="ARBA" id="ARBA00022676"/>
    </source>
</evidence>
<accession>A0AAV5GEF5</accession>
<feature type="region of interest" description="Disordered" evidence="6">
    <location>
        <begin position="1"/>
        <end position="53"/>
    </location>
</feature>
<organism evidence="8 9">
    <name type="scientific">Rhodotorula paludigena</name>
    <dbReference type="NCBI Taxonomy" id="86838"/>
    <lineage>
        <taxon>Eukaryota</taxon>
        <taxon>Fungi</taxon>
        <taxon>Dikarya</taxon>
        <taxon>Basidiomycota</taxon>
        <taxon>Pucciniomycotina</taxon>
        <taxon>Microbotryomycetes</taxon>
        <taxon>Sporidiobolales</taxon>
        <taxon>Sporidiobolaceae</taxon>
        <taxon>Rhodotorula</taxon>
    </lineage>
</organism>
<keyword evidence="5" id="KW-0472">Membrane</keyword>
<feature type="transmembrane region" description="Helical" evidence="5">
    <location>
        <begin position="58"/>
        <end position="82"/>
    </location>
</feature>
<evidence type="ECO:0000259" key="7">
    <source>
        <dbReference type="Pfam" id="PF00852"/>
    </source>
</evidence>
<evidence type="ECO:0000256" key="4">
    <source>
        <dbReference type="ARBA" id="ARBA00022679"/>
    </source>
</evidence>
<evidence type="ECO:0000256" key="6">
    <source>
        <dbReference type="SAM" id="MobiDB-lite"/>
    </source>
</evidence>
<keyword evidence="5" id="KW-0812">Transmembrane</keyword>
<sequence>MPPDAYEAHQLDDLASDSDSDLEAAPAHYPPRGDSDHESDDEPLAWKQQRQPRKRRRLHWRTAVVAAVGGLAVGALVVHLAARPPKRLPVFLEDLKQEGVTSDAPVRIHYRSDDGQNRRDPILPPDCPIPVTFTTDERSADIVVLNTDRYMHLEDGELQRLRRERPWQYFSMWGVESAPNRRSLEDHFNALRDGRQNETAQYEMTYRLNSTVPATYAYDMFDFNNPPLPYDEKRQDRIVAAMITNCSPRNARTLVLDELLSLLPGQLDSFGACRKNADIAGTLKELGIFDAVGQHTRWNEKITLINRYKFTIAFENSNDLDYATEKLWQSFERGTVPLVYGPPEAARRFFPAPNAAIDLADYLPPQYLELSTSYTSAPTNLTVEAKQGVARLAKRLQHLASPEGREEYEAMLAWKKDGAWSKDPENPLNKVVRASKSQYTQDCRLAGVLRGQGWAKNTWTAP</sequence>
<dbReference type="InterPro" id="IPR038577">
    <property type="entry name" value="GT10-like_C_sf"/>
</dbReference>
<evidence type="ECO:0000256" key="1">
    <source>
        <dbReference type="ARBA" id="ARBA00004922"/>
    </source>
</evidence>
<dbReference type="AlphaFoldDB" id="A0AAV5GEF5"/>
<keyword evidence="5" id="KW-1133">Transmembrane helix</keyword>
<comment type="caution">
    <text evidence="8">The sequence shown here is derived from an EMBL/GenBank/DDBJ whole genome shotgun (WGS) entry which is preliminary data.</text>
</comment>
<keyword evidence="5" id="KW-0333">Golgi apparatus</keyword>
<dbReference type="InterPro" id="IPR001503">
    <property type="entry name" value="Glyco_trans_10"/>
</dbReference>
<dbReference type="EC" id="2.4.1.-" evidence="5"/>
<keyword evidence="3 5" id="KW-0328">Glycosyltransferase</keyword>
<dbReference type="EMBL" id="BQKY01000003">
    <property type="protein sequence ID" value="GJN88623.1"/>
    <property type="molecule type" value="Genomic_DNA"/>
</dbReference>
<dbReference type="InterPro" id="IPR055270">
    <property type="entry name" value="Glyco_tran_10_C"/>
</dbReference>
<proteinExistence type="inferred from homology"/>